<dbReference type="AlphaFoldDB" id="A0A813E892"/>
<keyword evidence="3" id="KW-1185">Reference proteome</keyword>
<protein>
    <submittedName>
        <fullName evidence="1">Uncharacterized protein</fullName>
    </submittedName>
</protein>
<organism evidence="1 3">
    <name type="scientific">Polarella glacialis</name>
    <name type="common">Dinoflagellate</name>
    <dbReference type="NCBI Taxonomy" id="89957"/>
    <lineage>
        <taxon>Eukaryota</taxon>
        <taxon>Sar</taxon>
        <taxon>Alveolata</taxon>
        <taxon>Dinophyceae</taxon>
        <taxon>Suessiales</taxon>
        <taxon>Suessiaceae</taxon>
        <taxon>Polarella</taxon>
    </lineage>
</organism>
<proteinExistence type="predicted"/>
<gene>
    <name evidence="1" type="ORF">PGLA1383_LOCUS12689</name>
    <name evidence="2" type="ORF">PGLA1383_LOCUS24991</name>
</gene>
<evidence type="ECO:0000313" key="1">
    <source>
        <dbReference type="EMBL" id="CAE8594117.1"/>
    </source>
</evidence>
<feature type="non-terminal residue" evidence="1">
    <location>
        <position position="1"/>
    </location>
</feature>
<dbReference type="EMBL" id="CAJNNV010006809">
    <property type="protein sequence ID" value="CAE8594117.1"/>
    <property type="molecule type" value="Genomic_DNA"/>
</dbReference>
<reference evidence="1" key="1">
    <citation type="submission" date="2021-02" db="EMBL/GenBank/DDBJ databases">
        <authorList>
            <person name="Dougan E. K."/>
            <person name="Rhodes N."/>
            <person name="Thang M."/>
            <person name="Chan C."/>
        </authorList>
    </citation>
    <scope>NUCLEOTIDE SEQUENCE</scope>
</reference>
<evidence type="ECO:0000313" key="2">
    <source>
        <dbReference type="EMBL" id="CAE8607044.1"/>
    </source>
</evidence>
<dbReference type="EMBL" id="CAJNNV010020275">
    <property type="protein sequence ID" value="CAE8607044.1"/>
    <property type="molecule type" value="Genomic_DNA"/>
</dbReference>
<name>A0A813E892_POLGL</name>
<sequence>NSAVIRPEVKVHLNMLVQTLGVGDAILKRWVDNKFWKATRFLLTDDLVAPETLLDCE</sequence>
<dbReference type="Proteomes" id="UP000654075">
    <property type="component" value="Unassembled WGS sequence"/>
</dbReference>
<accession>A0A813E892</accession>
<evidence type="ECO:0000313" key="3">
    <source>
        <dbReference type="Proteomes" id="UP000654075"/>
    </source>
</evidence>
<comment type="caution">
    <text evidence="1">The sequence shown here is derived from an EMBL/GenBank/DDBJ whole genome shotgun (WGS) entry which is preliminary data.</text>
</comment>